<dbReference type="InterPro" id="IPR036322">
    <property type="entry name" value="WD40_repeat_dom_sf"/>
</dbReference>
<reference evidence="1 2" key="1">
    <citation type="submission" date="2021-06" db="EMBL/GenBank/DDBJ databases">
        <title>Caerostris extrusa draft genome.</title>
        <authorList>
            <person name="Kono N."/>
            <person name="Arakawa K."/>
        </authorList>
    </citation>
    <scope>NUCLEOTIDE SEQUENCE [LARGE SCALE GENOMIC DNA]</scope>
</reference>
<comment type="caution">
    <text evidence="1">The sequence shown here is derived from an EMBL/GenBank/DDBJ whole genome shotgun (WGS) entry which is preliminary data.</text>
</comment>
<accession>A0AAV4M245</accession>
<dbReference type="EMBL" id="BPLR01019320">
    <property type="protein sequence ID" value="GIX66532.1"/>
    <property type="molecule type" value="Genomic_DNA"/>
</dbReference>
<protein>
    <submittedName>
        <fullName evidence="1">Uncharacterized protein</fullName>
    </submittedName>
</protein>
<proteinExistence type="predicted"/>
<dbReference type="InterPro" id="IPR015943">
    <property type="entry name" value="WD40/YVTN_repeat-like_dom_sf"/>
</dbReference>
<dbReference type="AlphaFoldDB" id="A0AAV4M245"/>
<organism evidence="1 2">
    <name type="scientific">Caerostris extrusa</name>
    <name type="common">Bark spider</name>
    <name type="synonym">Caerostris bankana</name>
    <dbReference type="NCBI Taxonomy" id="172846"/>
    <lineage>
        <taxon>Eukaryota</taxon>
        <taxon>Metazoa</taxon>
        <taxon>Ecdysozoa</taxon>
        <taxon>Arthropoda</taxon>
        <taxon>Chelicerata</taxon>
        <taxon>Arachnida</taxon>
        <taxon>Araneae</taxon>
        <taxon>Araneomorphae</taxon>
        <taxon>Entelegynae</taxon>
        <taxon>Araneoidea</taxon>
        <taxon>Araneidae</taxon>
        <taxon>Caerostris</taxon>
    </lineage>
</organism>
<dbReference type="SUPFAM" id="SSF50978">
    <property type="entry name" value="WD40 repeat-like"/>
    <property type="match status" value="1"/>
</dbReference>
<sequence length="235" mass="26171">MAVLSACVTALPPKNEEQSVQDNQWELWFSRLGKQMDILTCSKKTWLEYKTLTLETVTVTCLCVVGDDLWLGDSKARIHIYNIADHTMTTSFSVDPYAPTVSAIRSMCTLPGQNGVAMATSAGQLWLCCTNSLDVEEAVEEHDSSHYNIEELVNSGGSIFCITAIELGNRKCELWCGQTQGKISIYSTVDAAVTNQEIVYHYDPIVDNLDVYQLVGGFCEKPIVWSYVYQVTVQE</sequence>
<keyword evidence="2" id="KW-1185">Reference proteome</keyword>
<evidence type="ECO:0000313" key="1">
    <source>
        <dbReference type="EMBL" id="GIX66532.1"/>
    </source>
</evidence>
<evidence type="ECO:0000313" key="2">
    <source>
        <dbReference type="Proteomes" id="UP001054945"/>
    </source>
</evidence>
<name>A0AAV4M245_CAEEX</name>
<dbReference type="Gene3D" id="2.130.10.10">
    <property type="entry name" value="YVTN repeat-like/Quinoprotein amine dehydrogenase"/>
    <property type="match status" value="1"/>
</dbReference>
<gene>
    <name evidence="1" type="primary">lrk-1_2</name>
    <name evidence="1" type="ORF">CEXT_19881</name>
</gene>
<dbReference type="Proteomes" id="UP001054945">
    <property type="component" value="Unassembled WGS sequence"/>
</dbReference>